<comment type="caution">
    <text evidence="1">The sequence shown here is derived from an EMBL/GenBank/DDBJ whole genome shotgun (WGS) entry which is preliminary data.</text>
</comment>
<dbReference type="Proteomes" id="UP000801492">
    <property type="component" value="Unassembled WGS sequence"/>
</dbReference>
<evidence type="ECO:0000313" key="2">
    <source>
        <dbReference type="Proteomes" id="UP000801492"/>
    </source>
</evidence>
<dbReference type="AlphaFoldDB" id="A0A8K0G4W2"/>
<accession>A0A8K0G4W2</accession>
<organism evidence="1 2">
    <name type="scientific">Ignelater luminosus</name>
    <name type="common">Cucubano</name>
    <name type="synonym">Pyrophorus luminosus</name>
    <dbReference type="NCBI Taxonomy" id="2038154"/>
    <lineage>
        <taxon>Eukaryota</taxon>
        <taxon>Metazoa</taxon>
        <taxon>Ecdysozoa</taxon>
        <taxon>Arthropoda</taxon>
        <taxon>Hexapoda</taxon>
        <taxon>Insecta</taxon>
        <taxon>Pterygota</taxon>
        <taxon>Neoptera</taxon>
        <taxon>Endopterygota</taxon>
        <taxon>Coleoptera</taxon>
        <taxon>Polyphaga</taxon>
        <taxon>Elateriformia</taxon>
        <taxon>Elateroidea</taxon>
        <taxon>Elateridae</taxon>
        <taxon>Agrypninae</taxon>
        <taxon>Pyrophorini</taxon>
        <taxon>Ignelater</taxon>
    </lineage>
</organism>
<evidence type="ECO:0000313" key="1">
    <source>
        <dbReference type="EMBL" id="KAF2886021.1"/>
    </source>
</evidence>
<gene>
    <name evidence="1" type="ORF">ILUMI_20151</name>
</gene>
<keyword evidence="2" id="KW-1185">Reference proteome</keyword>
<reference evidence="1" key="1">
    <citation type="submission" date="2019-08" db="EMBL/GenBank/DDBJ databases">
        <title>The genome of the North American firefly Photinus pyralis.</title>
        <authorList>
            <consortium name="Photinus pyralis genome working group"/>
            <person name="Fallon T.R."/>
            <person name="Sander Lower S.E."/>
            <person name="Weng J.-K."/>
        </authorList>
    </citation>
    <scope>NUCLEOTIDE SEQUENCE</scope>
    <source>
        <strain evidence="1">TRF0915ILg1</strain>
        <tissue evidence="1">Whole body</tissue>
    </source>
</reference>
<name>A0A8K0G4W2_IGNLU</name>
<dbReference type="SUPFAM" id="SSF56801">
    <property type="entry name" value="Acetyl-CoA synthetase-like"/>
    <property type="match status" value="1"/>
</dbReference>
<sequence>MRKNQFQEMKVEESWEKTKRVTFKAKEQYLRTEVDRIKDILEFRSWYLARAKIESILLSHPTVDALFVVEHPVAVVVSRCHAVATVAGEDIKNYANRCKTRGGVNIVAFNCSLFLQSCVLESDIDWKEDKEFIVKGREPNYIPEPKGMGYAYYMYMKRHKHAVAQVNF</sequence>
<dbReference type="EMBL" id="VTPC01088900">
    <property type="protein sequence ID" value="KAF2886021.1"/>
    <property type="molecule type" value="Genomic_DNA"/>
</dbReference>
<protein>
    <submittedName>
        <fullName evidence="1">Uncharacterized protein</fullName>
    </submittedName>
</protein>
<proteinExistence type="predicted"/>
<dbReference type="OrthoDB" id="10253869at2759"/>